<protein>
    <submittedName>
        <fullName evidence="1">Uncharacterized protein</fullName>
    </submittedName>
</protein>
<evidence type="ECO:0000313" key="1">
    <source>
        <dbReference type="EMBL" id="MPC84222.1"/>
    </source>
</evidence>
<dbReference type="AlphaFoldDB" id="A0A5B7IK72"/>
<gene>
    <name evidence="1" type="ORF">E2C01_078951</name>
</gene>
<comment type="caution">
    <text evidence="1">The sequence shown here is derived from an EMBL/GenBank/DDBJ whole genome shotgun (WGS) entry which is preliminary data.</text>
</comment>
<reference evidence="1 2" key="1">
    <citation type="submission" date="2019-05" db="EMBL/GenBank/DDBJ databases">
        <title>Another draft genome of Portunus trituberculatus and its Hox gene families provides insights of decapod evolution.</title>
        <authorList>
            <person name="Jeong J.-H."/>
            <person name="Song I."/>
            <person name="Kim S."/>
            <person name="Choi T."/>
            <person name="Kim D."/>
            <person name="Ryu S."/>
            <person name="Kim W."/>
        </authorList>
    </citation>
    <scope>NUCLEOTIDE SEQUENCE [LARGE SCALE GENOMIC DNA]</scope>
    <source>
        <tissue evidence="1">Muscle</tissue>
    </source>
</reference>
<name>A0A5B7IK72_PORTR</name>
<evidence type="ECO:0000313" key="2">
    <source>
        <dbReference type="Proteomes" id="UP000324222"/>
    </source>
</evidence>
<organism evidence="1 2">
    <name type="scientific">Portunus trituberculatus</name>
    <name type="common">Swimming crab</name>
    <name type="synonym">Neptunus trituberculatus</name>
    <dbReference type="NCBI Taxonomy" id="210409"/>
    <lineage>
        <taxon>Eukaryota</taxon>
        <taxon>Metazoa</taxon>
        <taxon>Ecdysozoa</taxon>
        <taxon>Arthropoda</taxon>
        <taxon>Crustacea</taxon>
        <taxon>Multicrustacea</taxon>
        <taxon>Malacostraca</taxon>
        <taxon>Eumalacostraca</taxon>
        <taxon>Eucarida</taxon>
        <taxon>Decapoda</taxon>
        <taxon>Pleocyemata</taxon>
        <taxon>Brachyura</taxon>
        <taxon>Eubrachyura</taxon>
        <taxon>Portunoidea</taxon>
        <taxon>Portunidae</taxon>
        <taxon>Portuninae</taxon>
        <taxon>Portunus</taxon>
    </lineage>
</organism>
<accession>A0A5B7IK72</accession>
<keyword evidence="2" id="KW-1185">Reference proteome</keyword>
<dbReference type="Proteomes" id="UP000324222">
    <property type="component" value="Unassembled WGS sequence"/>
</dbReference>
<dbReference type="EMBL" id="VSRR010064823">
    <property type="protein sequence ID" value="MPC84222.1"/>
    <property type="molecule type" value="Genomic_DNA"/>
</dbReference>
<sequence length="59" mass="6420">MNYTNGAVVNSILINYTEIAPNFSGTQVISLIRKGEKPAKSNKTIKKKAHLSAGCLKEK</sequence>
<proteinExistence type="predicted"/>